<dbReference type="AlphaFoldDB" id="A0A4Y8INK5"/>
<dbReference type="PROSITE" id="PS51257">
    <property type="entry name" value="PROKAR_LIPOPROTEIN"/>
    <property type="match status" value="1"/>
</dbReference>
<dbReference type="Proteomes" id="UP000297975">
    <property type="component" value="Unassembled WGS sequence"/>
</dbReference>
<proteinExistence type="predicted"/>
<keyword evidence="2" id="KW-1185">Reference proteome</keyword>
<evidence type="ECO:0000313" key="2">
    <source>
        <dbReference type="Proteomes" id="UP000297975"/>
    </source>
</evidence>
<evidence type="ECO:0000313" key="1">
    <source>
        <dbReference type="EMBL" id="TFB22909.1"/>
    </source>
</evidence>
<protein>
    <recommendedName>
        <fullName evidence="3">Lipoprotein</fullName>
    </recommendedName>
</protein>
<dbReference type="EMBL" id="SOPW01000005">
    <property type="protein sequence ID" value="TFB22909.1"/>
    <property type="molecule type" value="Genomic_DNA"/>
</dbReference>
<dbReference type="RefSeq" id="WP_134339640.1">
    <property type="nucleotide sequence ID" value="NZ_SOPW01000005.1"/>
</dbReference>
<accession>A0A4Y8INK5</accession>
<gene>
    <name evidence="1" type="ORF">E3U55_06625</name>
</gene>
<reference evidence="1 2" key="1">
    <citation type="submission" date="2019-03" db="EMBL/GenBank/DDBJ databases">
        <authorList>
            <person name="He R.-H."/>
        </authorList>
    </citation>
    <scope>NUCLEOTIDE SEQUENCE [LARGE SCALE GENOMIC DNA]</scope>
    <source>
        <strain evidence="2">SH 714</strain>
    </source>
</reference>
<comment type="caution">
    <text evidence="1">The sequence shown here is derived from an EMBL/GenBank/DDBJ whole genome shotgun (WGS) entry which is preliminary data.</text>
</comment>
<name>A0A4Y8INK5_9BACI</name>
<organism evidence="1 2">
    <name type="scientific">Filobacillus milosensis</name>
    <dbReference type="NCBI Taxonomy" id="94137"/>
    <lineage>
        <taxon>Bacteria</taxon>
        <taxon>Bacillati</taxon>
        <taxon>Bacillota</taxon>
        <taxon>Bacilli</taxon>
        <taxon>Bacillales</taxon>
        <taxon>Bacillaceae</taxon>
        <taxon>Filobacillus</taxon>
    </lineage>
</organism>
<evidence type="ECO:0008006" key="3">
    <source>
        <dbReference type="Google" id="ProtNLM"/>
    </source>
</evidence>
<sequence length="162" mass="18366">MYKLLTALLVFSLLMAGCKDEFKDDHLSDLEWFDSKEEALDHHTSPSHELTLIQTINDEEIILASLNGHTFYMAEIVERNKKHAVAQITASYSLNNTVGGEIGFSSLNKHSYNIKFSKDQEQNHLPASSSEKFYFHITTEQKHSDDVTVILNGIESVETFSN</sequence>